<proteinExistence type="predicted"/>
<dbReference type="AlphaFoldDB" id="A0A165DUT9"/>
<sequence>MPRSFSDLDLDVLSCICSELYDAGERIRGIYLLKPFSMTCRQVRTAAEPILFRSVVVELKSMRDCARSMRQLRQLPTLLRFIREFSLYPRALKSLTYTHSPEDHDVQESPEDLPTCAFEFIDLLRSFNNLEKLTFKPCRELREAVNLNFPFAFAGSGLRLESVKSLATESSHTFLCASFLSITQLALAIGELREYDAAVWVRTAGRVKSLCLFHAKSVSFPRQALGHPRRSNSCRSPSLRYGVDHAGQNEPQIQKDLSYLKGFTRLTTLSLPRLSDLDLDYDPPRCGTSFFVDMGSPDLDAEIERARLLNEQMQRELAAAKREAKRLALSVFPHLRTLRFEGTVFNLPHLAIKDIEGVDQLEAEYDPLYKYPEYYSRH</sequence>
<keyword evidence="3" id="KW-1185">Reference proteome</keyword>
<accession>A0A165DUT9</accession>
<protein>
    <recommendedName>
        <fullName evidence="4">F-box domain-containing protein</fullName>
    </recommendedName>
</protein>
<name>A0A165DUT9_EXIGL</name>
<gene>
    <name evidence="2" type="ORF">EXIGLDRAFT_753356</name>
</gene>
<dbReference type="Proteomes" id="UP000077266">
    <property type="component" value="Unassembled WGS sequence"/>
</dbReference>
<organism evidence="2 3">
    <name type="scientific">Exidia glandulosa HHB12029</name>
    <dbReference type="NCBI Taxonomy" id="1314781"/>
    <lineage>
        <taxon>Eukaryota</taxon>
        <taxon>Fungi</taxon>
        <taxon>Dikarya</taxon>
        <taxon>Basidiomycota</taxon>
        <taxon>Agaricomycotina</taxon>
        <taxon>Agaricomycetes</taxon>
        <taxon>Auriculariales</taxon>
        <taxon>Exidiaceae</taxon>
        <taxon>Exidia</taxon>
    </lineage>
</organism>
<keyword evidence="1" id="KW-0175">Coiled coil</keyword>
<feature type="coiled-coil region" evidence="1">
    <location>
        <begin position="296"/>
        <end position="330"/>
    </location>
</feature>
<evidence type="ECO:0000256" key="1">
    <source>
        <dbReference type="SAM" id="Coils"/>
    </source>
</evidence>
<dbReference type="EMBL" id="KV426190">
    <property type="protein sequence ID" value="KZV85411.1"/>
    <property type="molecule type" value="Genomic_DNA"/>
</dbReference>
<evidence type="ECO:0000313" key="3">
    <source>
        <dbReference type="Proteomes" id="UP000077266"/>
    </source>
</evidence>
<evidence type="ECO:0008006" key="4">
    <source>
        <dbReference type="Google" id="ProtNLM"/>
    </source>
</evidence>
<reference evidence="2 3" key="1">
    <citation type="journal article" date="2016" name="Mol. Biol. Evol.">
        <title>Comparative Genomics of Early-Diverging Mushroom-Forming Fungi Provides Insights into the Origins of Lignocellulose Decay Capabilities.</title>
        <authorList>
            <person name="Nagy L.G."/>
            <person name="Riley R."/>
            <person name="Tritt A."/>
            <person name="Adam C."/>
            <person name="Daum C."/>
            <person name="Floudas D."/>
            <person name="Sun H."/>
            <person name="Yadav J.S."/>
            <person name="Pangilinan J."/>
            <person name="Larsson K.H."/>
            <person name="Matsuura K."/>
            <person name="Barry K."/>
            <person name="Labutti K."/>
            <person name="Kuo R."/>
            <person name="Ohm R.A."/>
            <person name="Bhattacharya S.S."/>
            <person name="Shirouzu T."/>
            <person name="Yoshinaga Y."/>
            <person name="Martin F.M."/>
            <person name="Grigoriev I.V."/>
            <person name="Hibbett D.S."/>
        </authorList>
    </citation>
    <scope>NUCLEOTIDE SEQUENCE [LARGE SCALE GENOMIC DNA]</scope>
    <source>
        <strain evidence="2 3">HHB12029</strain>
    </source>
</reference>
<evidence type="ECO:0000313" key="2">
    <source>
        <dbReference type="EMBL" id="KZV85411.1"/>
    </source>
</evidence>
<dbReference type="InParanoid" id="A0A165DUT9"/>